<dbReference type="EMBL" id="JAAVVK010000001">
    <property type="protein sequence ID" value="NKE38225.1"/>
    <property type="molecule type" value="Genomic_DNA"/>
</dbReference>
<dbReference type="AlphaFoldDB" id="A0A846TRU9"/>
<dbReference type="SUPFAM" id="SSF89919">
    <property type="entry name" value="Ribosome-binding factor A, RbfA"/>
    <property type="match status" value="1"/>
</dbReference>
<dbReference type="Pfam" id="PF02033">
    <property type="entry name" value="RBFA"/>
    <property type="match status" value="1"/>
</dbReference>
<dbReference type="GO" id="GO:0030490">
    <property type="term" value="P:maturation of SSU-rRNA"/>
    <property type="evidence" value="ECO:0007669"/>
    <property type="project" value="UniProtKB-UniRule"/>
</dbReference>
<sequence length="116" mass="13719">MANQKIARTEKWMKIEITNILKIKAKNPKFSDITITDVKLTNDLSYATITWYLYNQDQSKIKEISQELENVKGFCRRELAQISSAYKVPQLRFKYDQTIEEADRIESILNKLKEEK</sequence>
<dbReference type="InterPro" id="IPR015946">
    <property type="entry name" value="KH_dom-like_a/b"/>
</dbReference>
<dbReference type="Gene3D" id="3.30.300.20">
    <property type="match status" value="1"/>
</dbReference>
<protein>
    <recommendedName>
        <fullName evidence="2">Ribosome-binding factor A</fullName>
    </recommendedName>
</protein>
<name>A0A846TRU9_9MOLU</name>
<keyword evidence="1 2" id="KW-0690">Ribosome biogenesis</keyword>
<dbReference type="InterPro" id="IPR023799">
    <property type="entry name" value="RbfA_dom_sf"/>
</dbReference>
<dbReference type="PANTHER" id="PTHR33515:SF1">
    <property type="entry name" value="RIBOSOME-BINDING FACTOR A, CHLOROPLASTIC-RELATED"/>
    <property type="match status" value="1"/>
</dbReference>
<keyword evidence="2" id="KW-0963">Cytoplasm</keyword>
<dbReference type="HAMAP" id="MF_00003">
    <property type="entry name" value="RbfA"/>
    <property type="match status" value="1"/>
</dbReference>
<evidence type="ECO:0000256" key="1">
    <source>
        <dbReference type="ARBA" id="ARBA00022517"/>
    </source>
</evidence>
<dbReference type="PANTHER" id="PTHR33515">
    <property type="entry name" value="RIBOSOME-BINDING FACTOR A, CHLOROPLASTIC-RELATED"/>
    <property type="match status" value="1"/>
</dbReference>
<dbReference type="Proteomes" id="UP000584587">
    <property type="component" value="Unassembled WGS sequence"/>
</dbReference>
<comment type="similarity">
    <text evidence="2">Belongs to the RbfA family.</text>
</comment>
<accession>A0A846TRU9</accession>
<comment type="function">
    <text evidence="2">One of several proteins that assist in the late maturation steps of the functional core of the 30S ribosomal subunit. Associates with free 30S ribosomal subunits (but not with 30S subunits that are part of 70S ribosomes or polysomes). Required for efficient processing of 16S rRNA. May interact with the 5'-terminal helix region of 16S rRNA.</text>
</comment>
<comment type="subcellular location">
    <subcellularLocation>
        <location evidence="2">Cytoplasm</location>
    </subcellularLocation>
</comment>
<dbReference type="GO" id="GO:0043024">
    <property type="term" value="F:ribosomal small subunit binding"/>
    <property type="evidence" value="ECO:0007669"/>
    <property type="project" value="TreeGrafter"/>
</dbReference>
<dbReference type="GO" id="GO:0005829">
    <property type="term" value="C:cytosol"/>
    <property type="evidence" value="ECO:0007669"/>
    <property type="project" value="TreeGrafter"/>
</dbReference>
<comment type="caution">
    <text evidence="3">The sequence shown here is derived from an EMBL/GenBank/DDBJ whole genome shotgun (WGS) entry which is preliminary data.</text>
</comment>
<evidence type="ECO:0000313" key="4">
    <source>
        <dbReference type="Proteomes" id="UP000584587"/>
    </source>
</evidence>
<keyword evidence="4" id="KW-1185">Reference proteome</keyword>
<organism evidence="3 4">
    <name type="scientific">Spiroplasma platyhelix PALS-1</name>
    <dbReference type="NCBI Taxonomy" id="1276218"/>
    <lineage>
        <taxon>Bacteria</taxon>
        <taxon>Bacillati</taxon>
        <taxon>Mycoplasmatota</taxon>
        <taxon>Mollicutes</taxon>
        <taxon>Entomoplasmatales</taxon>
        <taxon>Spiroplasmataceae</taxon>
        <taxon>Spiroplasma</taxon>
    </lineage>
</organism>
<evidence type="ECO:0000313" key="3">
    <source>
        <dbReference type="EMBL" id="NKE38225.1"/>
    </source>
</evidence>
<comment type="subunit">
    <text evidence="2">Monomer. Binds 30S ribosomal subunits, but not 50S ribosomal subunits or 70S ribosomes.</text>
</comment>
<gene>
    <name evidence="2 3" type="primary">rbfA</name>
    <name evidence="3" type="ORF">HER12_00445</name>
</gene>
<dbReference type="RefSeq" id="WP_168104703.1">
    <property type="nucleotide sequence ID" value="NZ_CP051215.1"/>
</dbReference>
<reference evidence="3 4" key="1">
    <citation type="submission" date="2020-04" db="EMBL/GenBank/DDBJ databases">
        <title>Complete genome sequence of Spiroplasma platyhelix ATCC 51748, an insect isolate.</title>
        <authorList>
            <person name="Green E.A."/>
            <person name="Klassen J.L."/>
        </authorList>
    </citation>
    <scope>NUCLEOTIDE SEQUENCE [LARGE SCALE GENOMIC DNA]</scope>
    <source>
        <strain evidence="3 4">PALS-1</strain>
    </source>
</reference>
<dbReference type="NCBIfam" id="TIGR00082">
    <property type="entry name" value="rbfA"/>
    <property type="match status" value="1"/>
</dbReference>
<dbReference type="InterPro" id="IPR000238">
    <property type="entry name" value="RbfA"/>
</dbReference>
<proteinExistence type="inferred from homology"/>
<evidence type="ECO:0000256" key="2">
    <source>
        <dbReference type="HAMAP-Rule" id="MF_00003"/>
    </source>
</evidence>